<protein>
    <submittedName>
        <fullName evidence="1">Uncharacterized protein</fullName>
    </submittedName>
</protein>
<evidence type="ECO:0000313" key="1">
    <source>
        <dbReference type="EMBL" id="CZB11452.1"/>
    </source>
</evidence>
<sequence length="42" mass="5043">MQLARQEEEAFTDHLRDYPCHVLRPGRCFDRAKCARLRLSRP</sequence>
<keyword evidence="2" id="KW-1185">Reference proteome</keyword>
<proteinExistence type="predicted"/>
<name>A0A170T426_9SYNE</name>
<accession>A0A170T426</accession>
<dbReference type="EMBL" id="FITM01000011">
    <property type="protein sequence ID" value="CZB11452.1"/>
    <property type="molecule type" value="Genomic_DNA"/>
</dbReference>
<gene>
    <name evidence="1" type="ORF">FLM9_107</name>
</gene>
<evidence type="ECO:0000313" key="2">
    <source>
        <dbReference type="Proteomes" id="UP000182631"/>
    </source>
</evidence>
<reference evidence="2" key="1">
    <citation type="submission" date="2016-02" db="EMBL/GenBank/DDBJ databases">
        <authorList>
            <person name="liu f."/>
        </authorList>
    </citation>
    <scope>NUCLEOTIDE SEQUENCE [LARGE SCALE GENOMIC DNA]</scope>
</reference>
<dbReference type="Proteomes" id="UP000182631">
    <property type="component" value="Unassembled WGS sequence"/>
</dbReference>
<organism evidence="1 2">
    <name type="scientific">Candidatus Synechococcus spongiarum</name>
    <dbReference type="NCBI Taxonomy" id="431041"/>
    <lineage>
        <taxon>Bacteria</taxon>
        <taxon>Bacillati</taxon>
        <taxon>Cyanobacteriota</taxon>
        <taxon>Cyanophyceae</taxon>
        <taxon>Synechococcales</taxon>
        <taxon>Synechococcaceae</taxon>
        <taxon>Synechococcus</taxon>
    </lineage>
</organism>
<dbReference type="AlphaFoldDB" id="A0A170T426"/>